<dbReference type="AlphaFoldDB" id="S8A1K3"/>
<dbReference type="OrthoDB" id="76567at2759"/>
<keyword evidence="2" id="KW-1185">Reference proteome</keyword>
<protein>
    <submittedName>
        <fullName evidence="1">Uncharacterized protein</fullName>
    </submittedName>
</protein>
<dbReference type="STRING" id="933388.S8A1K3"/>
<dbReference type="PhylomeDB" id="S8A1K3"/>
<proteinExistence type="predicted"/>
<evidence type="ECO:0000313" key="1">
    <source>
        <dbReference type="EMBL" id="EPS35031.1"/>
    </source>
</evidence>
<evidence type="ECO:0000313" key="2">
    <source>
        <dbReference type="Proteomes" id="UP000019376"/>
    </source>
</evidence>
<organism evidence="1 2">
    <name type="scientific">Penicillium oxalicum (strain 114-2 / CGMCC 5302)</name>
    <name type="common">Penicillium decumbens</name>
    <dbReference type="NCBI Taxonomy" id="933388"/>
    <lineage>
        <taxon>Eukaryota</taxon>
        <taxon>Fungi</taxon>
        <taxon>Dikarya</taxon>
        <taxon>Ascomycota</taxon>
        <taxon>Pezizomycotina</taxon>
        <taxon>Eurotiomycetes</taxon>
        <taxon>Eurotiomycetidae</taxon>
        <taxon>Eurotiales</taxon>
        <taxon>Aspergillaceae</taxon>
        <taxon>Penicillium</taxon>
    </lineage>
</organism>
<dbReference type="EMBL" id="KB644415">
    <property type="protein sequence ID" value="EPS35031.1"/>
    <property type="molecule type" value="Genomic_DNA"/>
</dbReference>
<sequence>MSPPSQDTMGTMLTTVRGSPESFSSFSSLEAVMDCEPHLPSRIPGAVVLSAPSISVLKQTANDVYHRLNSEASYANQFIVVQNITQSLQALLSGDDNPVGRYTRLTLDKQHQRAVFRVMPSSDHERVTHRFMYCLLEKLHDVGIHRDHFYVEGITRFRGKFSEKEPDNAFTPLASLHDNPEWPSLVIETGLSESDAQLRNDAYWWFSNSDYKVNIVLLISIERQPELRVTFKLFNLRSANTRVTRGLQAEVNRALSLDATSAQTASPSKPQSRLAAETTIVTATDADNTPLKLPFETLMRRPPDPNTKEGDLIFTTDDLRYCCHSVFSA</sequence>
<reference evidence="1 2" key="1">
    <citation type="journal article" date="2013" name="PLoS ONE">
        <title>Genomic and secretomic analyses reveal unique features of the lignocellulolytic enzyme system of Penicillium decumbens.</title>
        <authorList>
            <person name="Liu G."/>
            <person name="Zhang L."/>
            <person name="Wei X."/>
            <person name="Zou G."/>
            <person name="Qin Y."/>
            <person name="Ma L."/>
            <person name="Li J."/>
            <person name="Zheng H."/>
            <person name="Wang S."/>
            <person name="Wang C."/>
            <person name="Xun L."/>
            <person name="Zhao G.-P."/>
            <person name="Zhou Z."/>
            <person name="Qu Y."/>
        </authorList>
    </citation>
    <scope>NUCLEOTIDE SEQUENCE [LARGE SCALE GENOMIC DNA]</scope>
    <source>
        <strain evidence="2">114-2 / CGMCC 5302</strain>
    </source>
</reference>
<accession>S8A1K3</accession>
<name>S8A1K3_PENO1</name>
<dbReference type="HOGENOM" id="CLU_844951_0_0_1"/>
<dbReference type="Proteomes" id="UP000019376">
    <property type="component" value="Unassembled WGS sequence"/>
</dbReference>
<gene>
    <name evidence="1" type="ORF">PDE_09996</name>
</gene>